<reference evidence="1" key="1">
    <citation type="submission" date="2021-04" db="EMBL/GenBank/DDBJ databases">
        <title>The complete genome sequence of Caulobacter sp. S6.</title>
        <authorList>
            <person name="Tang Y."/>
            <person name="Ouyang W."/>
            <person name="Liu Q."/>
            <person name="Huang B."/>
            <person name="Guo Z."/>
            <person name="Lei P."/>
        </authorList>
    </citation>
    <scope>NUCLEOTIDE SEQUENCE</scope>
    <source>
        <strain evidence="1">S6</strain>
    </source>
</reference>
<sequence>MEPSIYDGLRAQALNVRPADLGVKPSGGKAAVYGVVMDMGVPQGTATLVGFVSGDASLYLSTGGAMIGGGGHATVRTSAQDWVQVVQAHLAAFSPTTSFPTPTDEYVRFYVLTSDGVLTATVKIDAVDSGGLELSPVWYAGQRLLTDLRQSQGRPVD</sequence>
<keyword evidence="2" id="KW-1185">Reference proteome</keyword>
<dbReference type="RefSeq" id="WP_211938741.1">
    <property type="nucleotide sequence ID" value="NZ_CP073078.1"/>
</dbReference>
<dbReference type="EMBL" id="CP073078">
    <property type="protein sequence ID" value="QUD88691.1"/>
    <property type="molecule type" value="Genomic_DNA"/>
</dbReference>
<evidence type="ECO:0000313" key="2">
    <source>
        <dbReference type="Proteomes" id="UP000676409"/>
    </source>
</evidence>
<dbReference type="AlphaFoldDB" id="A0A975G2A3"/>
<dbReference type="KEGG" id="caul:KCG34_02035"/>
<organism evidence="1 2">
    <name type="scientific">Phenylobacterium montanum</name>
    <dbReference type="NCBI Taxonomy" id="2823693"/>
    <lineage>
        <taxon>Bacteria</taxon>
        <taxon>Pseudomonadati</taxon>
        <taxon>Pseudomonadota</taxon>
        <taxon>Alphaproteobacteria</taxon>
        <taxon>Caulobacterales</taxon>
        <taxon>Caulobacteraceae</taxon>
        <taxon>Phenylobacterium</taxon>
    </lineage>
</organism>
<protein>
    <submittedName>
        <fullName evidence="1">Uncharacterized protein</fullName>
    </submittedName>
</protein>
<gene>
    <name evidence="1" type="ORF">KCG34_02035</name>
</gene>
<accession>A0A975G2A3</accession>
<dbReference type="Proteomes" id="UP000676409">
    <property type="component" value="Chromosome"/>
</dbReference>
<proteinExistence type="predicted"/>
<evidence type="ECO:0000313" key="1">
    <source>
        <dbReference type="EMBL" id="QUD88691.1"/>
    </source>
</evidence>
<name>A0A975G2A3_9CAUL</name>